<reference evidence="1 2" key="1">
    <citation type="journal article" date="2010" name="Appl. Environ. Microbiol.">
        <title>The genome sequence of the crenarchaeon Acidilobus saccharovorans supports a new order, Acidilobales, and suggests an important ecological role in terrestrial acidic hot springs.</title>
        <authorList>
            <person name="Mardanov A.V."/>
            <person name="Svetlitchnyi V.A."/>
            <person name="Beletsky A.V."/>
            <person name="Prokofeva M.I."/>
            <person name="Bonch-Osmolovskaya E.A."/>
            <person name="Ravin N.V."/>
            <person name="Skryabin K.G."/>
        </authorList>
    </citation>
    <scope>NUCLEOTIDE SEQUENCE [LARGE SCALE GENOMIC DNA]</scope>
    <source>
        <strain evidence="2">DSM 16705 / JCM 18335 / VKM B-2471 / 345-15</strain>
    </source>
</reference>
<dbReference type="KEGG" id="asc:ASAC_0757"/>
<name>D9Q1H5_ACIS3</name>
<gene>
    <name evidence="1" type="ordered locus">ASAC_0757</name>
</gene>
<dbReference type="Pfam" id="PF12916">
    <property type="entry name" value="DUF3834"/>
    <property type="match status" value="1"/>
</dbReference>
<dbReference type="GeneID" id="9498991"/>
<evidence type="ECO:0000313" key="1">
    <source>
        <dbReference type="EMBL" id="ADL19163.1"/>
    </source>
</evidence>
<dbReference type="InterPro" id="IPR024533">
    <property type="entry name" value="DUF3834"/>
</dbReference>
<dbReference type="eggNOG" id="arCOG03692">
    <property type="taxonomic scope" value="Archaea"/>
</dbReference>
<accession>D9Q1H5</accession>
<dbReference type="Gene3D" id="3.40.190.200">
    <property type="match status" value="1"/>
</dbReference>
<sequence>MAVKVLAAPGPVSYPLVVAEDRANISLEFSKEGSADAVADSVVSLIRRGLRVDYVTVRELMTVYPELRGPRVGVWRRGSAADVLVRAAMDMYGVRASLVYADEWQQLYRMLSSGEVDSAVLSIAMVNRRPTLEAMVGAPGACGVSVLNADALGYVREAYELGVNMMRRDPEASADLIASRLPIRVPRDFVLGIIRSAEYFFRPAEDVGSFTRLVMKYLGNA</sequence>
<evidence type="ECO:0008006" key="3">
    <source>
        <dbReference type="Google" id="ProtNLM"/>
    </source>
</evidence>
<dbReference type="AlphaFoldDB" id="D9Q1H5"/>
<dbReference type="SUPFAM" id="SSF53850">
    <property type="entry name" value="Periplasmic binding protein-like II"/>
    <property type="match status" value="1"/>
</dbReference>
<dbReference type="EMBL" id="CP001742">
    <property type="protein sequence ID" value="ADL19163.1"/>
    <property type="molecule type" value="Genomic_DNA"/>
</dbReference>
<keyword evidence="2" id="KW-1185">Reference proteome</keyword>
<dbReference type="InParanoid" id="D9Q1H5"/>
<dbReference type="RefSeq" id="WP_013266675.1">
    <property type="nucleotide sequence ID" value="NC_014374.1"/>
</dbReference>
<dbReference type="OrthoDB" id="56755at2157"/>
<organism evidence="1 2">
    <name type="scientific">Acidilobus saccharovorans (strain DSM 16705 / JCM 18335 / VKM B-2471 / 345-15)</name>
    <dbReference type="NCBI Taxonomy" id="666510"/>
    <lineage>
        <taxon>Archaea</taxon>
        <taxon>Thermoproteota</taxon>
        <taxon>Thermoprotei</taxon>
        <taxon>Acidilobales</taxon>
        <taxon>Acidilobaceae</taxon>
        <taxon>Acidilobus</taxon>
    </lineage>
</organism>
<dbReference type="Proteomes" id="UP000000346">
    <property type="component" value="Chromosome"/>
</dbReference>
<proteinExistence type="predicted"/>
<evidence type="ECO:0000313" key="2">
    <source>
        <dbReference type="Proteomes" id="UP000000346"/>
    </source>
</evidence>
<dbReference type="HOGENOM" id="CLU_1243094_0_0_2"/>
<protein>
    <recommendedName>
        <fullName evidence="3">Solute-binding protein family 3/N-terminal domain-containing protein</fullName>
    </recommendedName>
</protein>